<accession>A0ABR4RR25</accession>
<comment type="caution">
    <text evidence="2">The sequence shown here is derived from an EMBL/GenBank/DDBJ whole genome shotgun (WGS) entry which is preliminary data.</text>
</comment>
<evidence type="ECO:0000259" key="1">
    <source>
        <dbReference type="PROSITE" id="PS50943"/>
    </source>
</evidence>
<dbReference type="InterPro" id="IPR001387">
    <property type="entry name" value="Cro/C1-type_HTH"/>
</dbReference>
<evidence type="ECO:0000313" key="3">
    <source>
        <dbReference type="Proteomes" id="UP000027129"/>
    </source>
</evidence>
<proteinExistence type="predicted"/>
<keyword evidence="3" id="KW-1185">Reference proteome</keyword>
<dbReference type="Proteomes" id="UP000027129">
    <property type="component" value="Unassembled WGS sequence"/>
</dbReference>
<dbReference type="Pfam" id="PF01381">
    <property type="entry name" value="HTH_3"/>
    <property type="match status" value="1"/>
</dbReference>
<sequence>MPEVNLKLIKQRRTELGLTQAMMAKELNLAFAEKYARRENGVYKFQIEELPILAKILKIPMEKIYF</sequence>
<feature type="domain" description="HTH cro/C1-type" evidence="1">
    <location>
        <begin position="9"/>
        <end position="64"/>
    </location>
</feature>
<protein>
    <submittedName>
        <fullName evidence="2">Transcriptional regulator, y4mF family</fullName>
    </submittedName>
</protein>
<dbReference type="SUPFAM" id="SSF47413">
    <property type="entry name" value="lambda repressor-like DNA-binding domains"/>
    <property type="match status" value="1"/>
</dbReference>
<gene>
    <name evidence="2" type="ORF">Lani381_0830</name>
</gene>
<evidence type="ECO:0000313" key="2">
    <source>
        <dbReference type="EMBL" id="KDA46146.1"/>
    </source>
</evidence>
<dbReference type="RefSeq" id="WP_035447969.1">
    <property type="nucleotide sequence ID" value="NZ_CAUWFA010000001.1"/>
</dbReference>
<dbReference type="PROSITE" id="PS50943">
    <property type="entry name" value="HTH_CROC1"/>
    <property type="match status" value="1"/>
</dbReference>
<dbReference type="EMBL" id="JMHU01000007">
    <property type="protein sequence ID" value="KDA46146.1"/>
    <property type="molecule type" value="Genomic_DNA"/>
</dbReference>
<reference evidence="2 3" key="1">
    <citation type="submission" date="2014-04" db="EMBL/GenBank/DDBJ databases">
        <title>Draft Genome Sequence of Lactobacillus animalis 381-IL-28.</title>
        <authorList>
            <person name="Sturino J.M."/>
            <person name="Rajendran M."/>
            <person name="Altermann E."/>
        </authorList>
    </citation>
    <scope>NUCLEOTIDE SEQUENCE [LARGE SCALE GENOMIC DNA]</scope>
    <source>
        <strain evidence="2 3">381-IL-28</strain>
    </source>
</reference>
<dbReference type="SMART" id="SM00530">
    <property type="entry name" value="HTH_XRE"/>
    <property type="match status" value="1"/>
</dbReference>
<dbReference type="InterPro" id="IPR010982">
    <property type="entry name" value="Lambda_DNA-bd_dom_sf"/>
</dbReference>
<organism evidence="2 3">
    <name type="scientific">Ligilactobacillus animalis</name>
    <dbReference type="NCBI Taxonomy" id="1605"/>
    <lineage>
        <taxon>Bacteria</taxon>
        <taxon>Bacillati</taxon>
        <taxon>Bacillota</taxon>
        <taxon>Bacilli</taxon>
        <taxon>Lactobacillales</taxon>
        <taxon>Lactobacillaceae</taxon>
        <taxon>Ligilactobacillus</taxon>
    </lineage>
</organism>
<name>A0ABR4RR25_9LACO</name>
<dbReference type="Gene3D" id="1.10.260.40">
    <property type="entry name" value="lambda repressor-like DNA-binding domains"/>
    <property type="match status" value="1"/>
</dbReference>
<dbReference type="CDD" id="cd00093">
    <property type="entry name" value="HTH_XRE"/>
    <property type="match status" value="1"/>
</dbReference>